<protein>
    <submittedName>
        <fullName evidence="1">Uncharacterized protein</fullName>
    </submittedName>
</protein>
<sequence length="182" mass="19858">MSSLMPSSTACGQMSWLSHCSCLLICIAAEGVLAVSRVSFLSPYLSTVLMQYRLRSFPSDDYPRLLYSVLRSRISQVSHSPPSRAVCVAPRSCVSFLYLMPSGSCPTQRAGEHLIPAFTLNDGRVRSRRGSHAAFPHDGPARMRRAAASSGLATGSGAFETDYVPLFPRKTFHIWGCRVRGA</sequence>
<dbReference type="EMBL" id="ML143460">
    <property type="protein sequence ID" value="TBU25482.1"/>
    <property type="molecule type" value="Genomic_DNA"/>
</dbReference>
<reference evidence="1" key="1">
    <citation type="submission" date="2019-01" db="EMBL/GenBank/DDBJ databases">
        <title>Draft genome sequences of three monokaryotic isolates of the white-rot basidiomycete fungus Dichomitus squalens.</title>
        <authorList>
            <consortium name="DOE Joint Genome Institute"/>
            <person name="Lopez S.C."/>
            <person name="Andreopoulos B."/>
            <person name="Pangilinan J."/>
            <person name="Lipzen A."/>
            <person name="Riley R."/>
            <person name="Ahrendt S."/>
            <person name="Ng V."/>
            <person name="Barry K."/>
            <person name="Daum C."/>
            <person name="Grigoriev I.V."/>
            <person name="Hilden K.S."/>
            <person name="Makela M.R."/>
            <person name="de Vries R.P."/>
        </authorList>
    </citation>
    <scope>NUCLEOTIDE SEQUENCE [LARGE SCALE GENOMIC DNA]</scope>
    <source>
        <strain evidence="1">OM18370.1</strain>
    </source>
</reference>
<evidence type="ECO:0000313" key="1">
    <source>
        <dbReference type="EMBL" id="TBU25482.1"/>
    </source>
</evidence>
<dbReference type="Proteomes" id="UP000292957">
    <property type="component" value="Unassembled WGS sequence"/>
</dbReference>
<accession>A0A4Q9MH70</accession>
<dbReference type="AlphaFoldDB" id="A0A4Q9MH70"/>
<proteinExistence type="predicted"/>
<organism evidence="1">
    <name type="scientific">Dichomitus squalens</name>
    <dbReference type="NCBI Taxonomy" id="114155"/>
    <lineage>
        <taxon>Eukaryota</taxon>
        <taxon>Fungi</taxon>
        <taxon>Dikarya</taxon>
        <taxon>Basidiomycota</taxon>
        <taxon>Agaricomycotina</taxon>
        <taxon>Agaricomycetes</taxon>
        <taxon>Polyporales</taxon>
        <taxon>Polyporaceae</taxon>
        <taxon>Dichomitus</taxon>
    </lineage>
</organism>
<gene>
    <name evidence="1" type="ORF">BD311DRAFT_495683</name>
</gene>
<name>A0A4Q9MH70_9APHY</name>